<protein>
    <submittedName>
        <fullName evidence="1">Uncharacterized protein</fullName>
    </submittedName>
</protein>
<reference evidence="1" key="1">
    <citation type="journal article" date="2020" name="New Phytol.">
        <title>Comparative genomics reveals dynamic genome evolution in host specialist ectomycorrhizal fungi.</title>
        <authorList>
            <person name="Lofgren L.A."/>
            <person name="Nguyen N.H."/>
            <person name="Vilgalys R."/>
            <person name="Ruytinx J."/>
            <person name="Liao H.L."/>
            <person name="Branco S."/>
            <person name="Kuo A."/>
            <person name="LaButti K."/>
            <person name="Lipzen A."/>
            <person name="Andreopoulos W."/>
            <person name="Pangilinan J."/>
            <person name="Riley R."/>
            <person name="Hundley H."/>
            <person name="Na H."/>
            <person name="Barry K."/>
            <person name="Grigoriev I.V."/>
            <person name="Stajich J.E."/>
            <person name="Kennedy P.G."/>
        </authorList>
    </citation>
    <scope>NUCLEOTIDE SEQUENCE</scope>
    <source>
        <strain evidence="1">FC203</strain>
    </source>
</reference>
<keyword evidence="2" id="KW-1185">Reference proteome</keyword>
<dbReference type="SUPFAM" id="SSF47203">
    <property type="entry name" value="Acyl-CoA dehydrogenase C-terminal domain-like"/>
    <property type="match status" value="1"/>
</dbReference>
<proteinExistence type="predicted"/>
<sequence length="246" mass="27614">LHAIAQAFILRALYKWGIEHFMDKSLDVRVRHGVAACCKAVMVQHAQDANCALSERLEAQGLFEYNRLSNHYSEMRGISIAEGDILSSYLSRHIQMGHLQVAMHEISSFDEATETVSSSSDFTQASMQYAQPRCQQMVESMGHRMAYDAAVDQGVSQCLADLYIINAIKTDAAWYVEHGVFTRKAIMHMEDAALSAALPRLDELLTAMEVEPYVSSPIISDKCWEEFRKTLPVYSFTQAEVPAARL</sequence>
<gene>
    <name evidence="1" type="ORF">F5891DRAFT_952725</name>
</gene>
<dbReference type="Proteomes" id="UP001195769">
    <property type="component" value="Unassembled WGS sequence"/>
</dbReference>
<dbReference type="GO" id="GO:0016627">
    <property type="term" value="F:oxidoreductase activity, acting on the CH-CH group of donors"/>
    <property type="evidence" value="ECO:0007669"/>
    <property type="project" value="InterPro"/>
</dbReference>
<evidence type="ECO:0000313" key="1">
    <source>
        <dbReference type="EMBL" id="KAG1900146.1"/>
    </source>
</evidence>
<feature type="non-terminal residue" evidence="1">
    <location>
        <position position="246"/>
    </location>
</feature>
<dbReference type="EMBL" id="JABBWK010000028">
    <property type="protein sequence ID" value="KAG1900146.1"/>
    <property type="molecule type" value="Genomic_DNA"/>
</dbReference>
<organism evidence="1 2">
    <name type="scientific">Suillus fuscotomentosus</name>
    <dbReference type="NCBI Taxonomy" id="1912939"/>
    <lineage>
        <taxon>Eukaryota</taxon>
        <taxon>Fungi</taxon>
        <taxon>Dikarya</taxon>
        <taxon>Basidiomycota</taxon>
        <taxon>Agaricomycotina</taxon>
        <taxon>Agaricomycetes</taxon>
        <taxon>Agaricomycetidae</taxon>
        <taxon>Boletales</taxon>
        <taxon>Suillineae</taxon>
        <taxon>Suillaceae</taxon>
        <taxon>Suillus</taxon>
    </lineage>
</organism>
<dbReference type="InterPro" id="IPR036250">
    <property type="entry name" value="AcylCo_DH-like_C"/>
</dbReference>
<dbReference type="AlphaFoldDB" id="A0AAD4HL41"/>
<evidence type="ECO:0000313" key="2">
    <source>
        <dbReference type="Proteomes" id="UP001195769"/>
    </source>
</evidence>
<name>A0AAD4HL41_9AGAM</name>
<accession>A0AAD4HL41</accession>
<dbReference type="GeneID" id="64669426"/>
<dbReference type="RefSeq" id="XP_041225722.1">
    <property type="nucleotide sequence ID" value="XM_041375128.1"/>
</dbReference>
<comment type="caution">
    <text evidence="1">The sequence shown here is derived from an EMBL/GenBank/DDBJ whole genome shotgun (WGS) entry which is preliminary data.</text>
</comment>